<accession>A0AA41WAX6</accession>
<comment type="caution">
    <text evidence="1">The sequence shown here is derived from an EMBL/GenBank/DDBJ whole genome shotgun (WGS) entry which is preliminary data.</text>
</comment>
<reference evidence="1 2" key="1">
    <citation type="journal article" date="2013" name="Antonie Van Leeuwenhoek">
        <title>Echinimonas agarilytica gen. nov., sp. nov., a new gammaproteobacterium isolated from the sea urchin Strongylocentrotus intermedius.</title>
        <authorList>
            <person name="Nedashkovskaya O.I."/>
            <person name="Stenkova A.M."/>
            <person name="Zhukova N.V."/>
            <person name="Van Trappen S."/>
            <person name="Lee J.S."/>
            <person name="Kim S.B."/>
        </authorList>
    </citation>
    <scope>NUCLEOTIDE SEQUENCE [LARGE SCALE GENOMIC DNA]</scope>
    <source>
        <strain evidence="1 2">KMM 6351</strain>
    </source>
</reference>
<name>A0AA41WAX6_9GAMM</name>
<dbReference type="AlphaFoldDB" id="A0AA41WAX6"/>
<dbReference type="PANTHER" id="PTHR34472">
    <property type="entry name" value="SULFUR CARRIER PROTEIN THIS"/>
    <property type="match status" value="1"/>
</dbReference>
<sequence>MNIFVNSEAVTVPDGASATDVLTQLESLQTGVAIAINQTIIPQNEWPTKSLSEGDHVALFRAIAGG</sequence>
<dbReference type="InterPro" id="IPR012675">
    <property type="entry name" value="Beta-grasp_dom_sf"/>
</dbReference>
<dbReference type="InterPro" id="IPR010035">
    <property type="entry name" value="Thi_S"/>
</dbReference>
<gene>
    <name evidence="1" type="primary">thiS</name>
    <name evidence="1" type="ORF">NAF29_15610</name>
</gene>
<dbReference type="InterPro" id="IPR016155">
    <property type="entry name" value="Mopterin_synth/thiamin_S_b"/>
</dbReference>
<evidence type="ECO:0000313" key="1">
    <source>
        <dbReference type="EMBL" id="MCM2681081.1"/>
    </source>
</evidence>
<dbReference type="PANTHER" id="PTHR34472:SF1">
    <property type="entry name" value="SULFUR CARRIER PROTEIN THIS"/>
    <property type="match status" value="1"/>
</dbReference>
<dbReference type="EMBL" id="JAMQGP010000008">
    <property type="protein sequence ID" value="MCM2681081.1"/>
    <property type="molecule type" value="Genomic_DNA"/>
</dbReference>
<dbReference type="CDD" id="cd00565">
    <property type="entry name" value="Ubl_ThiS"/>
    <property type="match status" value="1"/>
</dbReference>
<evidence type="ECO:0000313" key="2">
    <source>
        <dbReference type="Proteomes" id="UP001165393"/>
    </source>
</evidence>
<keyword evidence="2" id="KW-1185">Reference proteome</keyword>
<dbReference type="NCBIfam" id="TIGR01683">
    <property type="entry name" value="thiS"/>
    <property type="match status" value="1"/>
</dbReference>
<dbReference type="Proteomes" id="UP001165393">
    <property type="component" value="Unassembled WGS sequence"/>
</dbReference>
<dbReference type="InterPro" id="IPR003749">
    <property type="entry name" value="ThiS/MoaD-like"/>
</dbReference>
<dbReference type="Gene3D" id="3.10.20.30">
    <property type="match status" value="1"/>
</dbReference>
<dbReference type="RefSeq" id="WP_251262552.1">
    <property type="nucleotide sequence ID" value="NZ_JAMQGP010000008.1"/>
</dbReference>
<proteinExistence type="predicted"/>
<protein>
    <submittedName>
        <fullName evidence="1">Sulfur carrier protein ThiS</fullName>
    </submittedName>
</protein>
<organism evidence="1 2">
    <name type="scientific">Echinimonas agarilytica</name>
    <dbReference type="NCBI Taxonomy" id="1215918"/>
    <lineage>
        <taxon>Bacteria</taxon>
        <taxon>Pseudomonadati</taxon>
        <taxon>Pseudomonadota</taxon>
        <taxon>Gammaproteobacteria</taxon>
        <taxon>Alteromonadales</taxon>
        <taxon>Echinimonadaceae</taxon>
        <taxon>Echinimonas</taxon>
    </lineage>
</organism>
<dbReference type="SUPFAM" id="SSF54285">
    <property type="entry name" value="MoaD/ThiS"/>
    <property type="match status" value="1"/>
</dbReference>
<dbReference type="Pfam" id="PF02597">
    <property type="entry name" value="ThiS"/>
    <property type="match status" value="1"/>
</dbReference>